<keyword evidence="2" id="KW-0813">Transport</keyword>
<dbReference type="Pfam" id="PF07690">
    <property type="entry name" value="MFS_1"/>
    <property type="match status" value="1"/>
</dbReference>
<feature type="non-terminal residue" evidence="11">
    <location>
        <position position="512"/>
    </location>
</feature>
<dbReference type="EMBL" id="MCGR01000105">
    <property type="protein sequence ID" value="ORY52709.1"/>
    <property type="molecule type" value="Genomic_DNA"/>
</dbReference>
<dbReference type="PANTHER" id="PTHR43791:SF39">
    <property type="entry name" value="TRANSPORTER LIZ1_SEO1, PUTATIVE (AFU_ORTHOLOGUE AFUA_3G00980)-RELATED"/>
    <property type="match status" value="1"/>
</dbReference>
<dbReference type="InterPro" id="IPR011701">
    <property type="entry name" value="MFS"/>
</dbReference>
<evidence type="ECO:0000256" key="4">
    <source>
        <dbReference type="ARBA" id="ARBA00022692"/>
    </source>
</evidence>
<evidence type="ECO:0000256" key="6">
    <source>
        <dbReference type="ARBA" id="ARBA00023136"/>
    </source>
</evidence>
<feature type="region of interest" description="Disordered" evidence="8">
    <location>
        <begin position="1"/>
        <end position="21"/>
    </location>
</feature>
<dbReference type="PANTHER" id="PTHR43791">
    <property type="entry name" value="PERMEASE-RELATED"/>
    <property type="match status" value="1"/>
</dbReference>
<keyword evidence="12" id="KW-1185">Reference proteome</keyword>
<feature type="transmembrane region" description="Helical" evidence="9">
    <location>
        <begin position="210"/>
        <end position="232"/>
    </location>
</feature>
<evidence type="ECO:0000256" key="9">
    <source>
        <dbReference type="SAM" id="Phobius"/>
    </source>
</evidence>
<accession>A0A1Y2D092</accession>
<organism evidence="11 12">
    <name type="scientific">Leucosporidium creatinivorum</name>
    <dbReference type="NCBI Taxonomy" id="106004"/>
    <lineage>
        <taxon>Eukaryota</taxon>
        <taxon>Fungi</taxon>
        <taxon>Dikarya</taxon>
        <taxon>Basidiomycota</taxon>
        <taxon>Pucciniomycotina</taxon>
        <taxon>Microbotryomycetes</taxon>
        <taxon>Leucosporidiales</taxon>
        <taxon>Leucosporidium</taxon>
    </lineage>
</organism>
<dbReference type="Proteomes" id="UP000193467">
    <property type="component" value="Unassembled WGS sequence"/>
</dbReference>
<sequence length="512" mass="57393">MALQRHDTDEQSIPPQYRKAPKPSWLGSIWDVADAPADERRVLWKLDAVLLTFMSLGYFLKNLDQTNVNSAFVSGMKEDLGMYGNELTTAITCWTVGYVVGQIPSNLLLTRISPRWWIPFLELGWGICTLASYKVQTPGGLYAVRFFVGLFESGFYPAAQYILGCFYKPSELGKRAVLFHTAGGIGSMISSVLQAAAYTNLGGVHGLAGWRWLFIIDAVITLPIALLGLVFLPALPGQRDWKPSFWLKSRDLEVIERRLASINRKPPAPFTVARVKGYIAGWHIWVLPVLYVLWNNSLNASSIMPLWLKSFNTVNTGTGIHYTVAQINHYIMPITGIYVLTAWFFAWTSDGFLRGRRWPPILFTTTLNAAIVIALANLPLYEHLTAHWVLYYLTMVGGGMSGLFFSWANEICSVDNEERSLVVALMNDMAYVLQAIVPNFTWKQTDYPKSTIGLYYSAGLSIALFFWTLLTHFLHQKDIRKAKALFALSETSSTDDSIAKDAEQVAPSQQAE</sequence>
<protein>
    <submittedName>
        <fullName evidence="11">MFS general substrate transporter</fullName>
    </submittedName>
</protein>
<keyword evidence="5 9" id="KW-1133">Transmembrane helix</keyword>
<comment type="subcellular location">
    <subcellularLocation>
        <location evidence="1">Cell membrane</location>
        <topology evidence="1">Multi-pass membrane protein</topology>
    </subcellularLocation>
</comment>
<dbReference type="InterPro" id="IPR036259">
    <property type="entry name" value="MFS_trans_sf"/>
</dbReference>
<keyword evidence="4 9" id="KW-0812">Transmembrane</keyword>
<gene>
    <name evidence="11" type="ORF">BCR35DRAFT_296929</name>
</gene>
<comment type="caution">
    <text evidence="11">The sequence shown here is derived from an EMBL/GenBank/DDBJ whole genome shotgun (WGS) entry which is preliminary data.</text>
</comment>
<comment type="similarity">
    <text evidence="7">Belongs to the major facilitator superfamily. Allantoate permease family.</text>
</comment>
<dbReference type="SUPFAM" id="SSF103473">
    <property type="entry name" value="MFS general substrate transporter"/>
    <property type="match status" value="1"/>
</dbReference>
<dbReference type="STRING" id="106004.A0A1Y2D092"/>
<dbReference type="OrthoDB" id="3639251at2759"/>
<evidence type="ECO:0000256" key="3">
    <source>
        <dbReference type="ARBA" id="ARBA00022475"/>
    </source>
</evidence>
<dbReference type="Gene3D" id="1.20.1250.20">
    <property type="entry name" value="MFS general substrate transporter like domains"/>
    <property type="match status" value="1"/>
</dbReference>
<proteinExistence type="inferred from homology"/>
<dbReference type="AlphaFoldDB" id="A0A1Y2D092"/>
<evidence type="ECO:0000313" key="11">
    <source>
        <dbReference type="EMBL" id="ORY52709.1"/>
    </source>
</evidence>
<dbReference type="InterPro" id="IPR020846">
    <property type="entry name" value="MFS_dom"/>
</dbReference>
<feature type="transmembrane region" description="Helical" evidence="9">
    <location>
        <begin position="420"/>
        <end position="442"/>
    </location>
</feature>
<feature type="transmembrane region" description="Helical" evidence="9">
    <location>
        <begin position="388"/>
        <end position="408"/>
    </location>
</feature>
<reference evidence="11 12" key="1">
    <citation type="submission" date="2016-07" db="EMBL/GenBank/DDBJ databases">
        <title>Pervasive Adenine N6-methylation of Active Genes in Fungi.</title>
        <authorList>
            <consortium name="DOE Joint Genome Institute"/>
            <person name="Mondo S.J."/>
            <person name="Dannebaum R.O."/>
            <person name="Kuo R.C."/>
            <person name="Labutti K."/>
            <person name="Haridas S."/>
            <person name="Kuo A."/>
            <person name="Salamov A."/>
            <person name="Ahrendt S.R."/>
            <person name="Lipzen A."/>
            <person name="Sullivan W."/>
            <person name="Andreopoulos W.B."/>
            <person name="Clum A."/>
            <person name="Lindquist E."/>
            <person name="Daum C."/>
            <person name="Ramamoorthy G.K."/>
            <person name="Gryganskyi A."/>
            <person name="Culley D."/>
            <person name="Magnuson J.K."/>
            <person name="James T.Y."/>
            <person name="O'Malley M.A."/>
            <person name="Stajich J.E."/>
            <person name="Spatafora J.W."/>
            <person name="Visel A."/>
            <person name="Grigoriev I.V."/>
        </authorList>
    </citation>
    <scope>NUCLEOTIDE SEQUENCE [LARGE SCALE GENOMIC DNA]</scope>
    <source>
        <strain evidence="11 12">62-1032</strain>
    </source>
</reference>
<feature type="transmembrane region" description="Helical" evidence="9">
    <location>
        <begin position="176"/>
        <end position="198"/>
    </location>
</feature>
<evidence type="ECO:0000256" key="2">
    <source>
        <dbReference type="ARBA" id="ARBA00022448"/>
    </source>
</evidence>
<dbReference type="PROSITE" id="PS50850">
    <property type="entry name" value="MFS"/>
    <property type="match status" value="1"/>
</dbReference>
<dbReference type="FunFam" id="1.20.1250.20:FF:000386">
    <property type="entry name" value="MFS general substrate transporter"/>
    <property type="match status" value="1"/>
</dbReference>
<keyword evidence="3" id="KW-1003">Cell membrane</keyword>
<evidence type="ECO:0000313" key="12">
    <source>
        <dbReference type="Proteomes" id="UP000193467"/>
    </source>
</evidence>
<feature type="transmembrane region" description="Helical" evidence="9">
    <location>
        <begin position="327"/>
        <end position="346"/>
    </location>
</feature>
<evidence type="ECO:0000256" key="5">
    <source>
        <dbReference type="ARBA" id="ARBA00022989"/>
    </source>
</evidence>
<evidence type="ECO:0000256" key="1">
    <source>
        <dbReference type="ARBA" id="ARBA00004651"/>
    </source>
</evidence>
<dbReference type="InParanoid" id="A0A1Y2D092"/>
<evidence type="ECO:0000259" key="10">
    <source>
        <dbReference type="PROSITE" id="PS50850"/>
    </source>
</evidence>
<dbReference type="GO" id="GO:0005886">
    <property type="term" value="C:plasma membrane"/>
    <property type="evidence" value="ECO:0007669"/>
    <property type="project" value="UniProtKB-SubCell"/>
</dbReference>
<dbReference type="GO" id="GO:0022857">
    <property type="term" value="F:transmembrane transporter activity"/>
    <property type="evidence" value="ECO:0007669"/>
    <property type="project" value="InterPro"/>
</dbReference>
<evidence type="ECO:0000256" key="8">
    <source>
        <dbReference type="SAM" id="MobiDB-lite"/>
    </source>
</evidence>
<feature type="transmembrane region" description="Helical" evidence="9">
    <location>
        <begin position="358"/>
        <end position="376"/>
    </location>
</feature>
<feature type="transmembrane region" description="Helical" evidence="9">
    <location>
        <begin position="454"/>
        <end position="474"/>
    </location>
</feature>
<dbReference type="FunFam" id="1.20.1250.20:FF:000065">
    <property type="entry name" value="Putative MFS pantothenate transporter"/>
    <property type="match status" value="1"/>
</dbReference>
<name>A0A1Y2D092_9BASI</name>
<feature type="domain" description="Major facilitator superfamily (MFS) profile" evidence="10">
    <location>
        <begin position="50"/>
        <end position="475"/>
    </location>
</feature>
<evidence type="ECO:0000256" key="7">
    <source>
        <dbReference type="ARBA" id="ARBA00037968"/>
    </source>
</evidence>
<keyword evidence="6 9" id="KW-0472">Membrane</keyword>